<evidence type="ECO:0000313" key="3">
    <source>
        <dbReference type="EMBL" id="PNE30714.1"/>
    </source>
</evidence>
<organism evidence="3 4">
    <name type="scientific">Streptomyces eurocidicus</name>
    <name type="common">Streptoverticillium eurocidicus</name>
    <dbReference type="NCBI Taxonomy" id="66423"/>
    <lineage>
        <taxon>Bacteria</taxon>
        <taxon>Bacillati</taxon>
        <taxon>Actinomycetota</taxon>
        <taxon>Actinomycetes</taxon>
        <taxon>Kitasatosporales</taxon>
        <taxon>Streptomycetaceae</taxon>
        <taxon>Streptomyces</taxon>
    </lineage>
</organism>
<evidence type="ECO:0000313" key="4">
    <source>
        <dbReference type="Proteomes" id="UP000235945"/>
    </source>
</evidence>
<sequence>MAGATPTLLRRRLGEILRTMQMRAGLNLADAAELLGLYGAPTLSKIENGKQRPDLERFLSAYGIDDPAEIAETRKIAEIASTSRQQSLFAQYKDAIRPRFADFIELEQLAVGTDAYAALAVPGLLQTPEYAFAIIGGSNTWQTSREVRAFTSLRMKRQELLTSDQFTLRCVLDEACLRREVGGPAILRGQLEHLMSLSHQANIELQVIPFKAGTHSGVDGAYTLFRFEVGDPVVAVEPLTASLYVEKDDQVARYAAAWDRLRAQALDPESSRDFIARIAKETR</sequence>
<protein>
    <submittedName>
        <fullName evidence="2">Transcriptional regulator with XRE-family HTH domain</fullName>
    </submittedName>
</protein>
<dbReference type="SUPFAM" id="SSF47413">
    <property type="entry name" value="lambda repressor-like DNA-binding domains"/>
    <property type="match status" value="1"/>
</dbReference>
<reference evidence="3" key="2">
    <citation type="submission" date="2015-07" db="EMBL/GenBank/DDBJ databases">
        <authorList>
            <person name="Noorani M."/>
        </authorList>
    </citation>
    <scope>NUCLEOTIDE SEQUENCE [LARGE SCALE GENOMIC DNA]</scope>
    <source>
        <strain evidence="3">ATCC 27428</strain>
    </source>
</reference>
<dbReference type="Proteomes" id="UP000528608">
    <property type="component" value="Unassembled WGS sequence"/>
</dbReference>
<dbReference type="InterPro" id="IPR043917">
    <property type="entry name" value="DUF5753"/>
</dbReference>
<dbReference type="Pfam" id="PF19054">
    <property type="entry name" value="DUF5753"/>
    <property type="match status" value="1"/>
</dbReference>
<dbReference type="Gene3D" id="1.10.260.40">
    <property type="entry name" value="lambda repressor-like DNA-binding domains"/>
    <property type="match status" value="1"/>
</dbReference>
<dbReference type="AlphaFoldDB" id="A0A2N8NPM9"/>
<evidence type="ECO:0000313" key="2">
    <source>
        <dbReference type="EMBL" id="MBB5119542.1"/>
    </source>
</evidence>
<dbReference type="OrthoDB" id="4054122at2"/>
<dbReference type="InterPro" id="IPR001387">
    <property type="entry name" value="Cro/C1-type_HTH"/>
</dbReference>
<evidence type="ECO:0000313" key="5">
    <source>
        <dbReference type="Proteomes" id="UP000528608"/>
    </source>
</evidence>
<dbReference type="GO" id="GO:0003677">
    <property type="term" value="F:DNA binding"/>
    <property type="evidence" value="ECO:0007669"/>
    <property type="project" value="InterPro"/>
</dbReference>
<comment type="caution">
    <text evidence="3">The sequence shown here is derived from an EMBL/GenBank/DDBJ whole genome shotgun (WGS) entry which is preliminary data.</text>
</comment>
<dbReference type="InterPro" id="IPR010982">
    <property type="entry name" value="Lambda_DNA-bd_dom_sf"/>
</dbReference>
<dbReference type="Pfam" id="PF13560">
    <property type="entry name" value="HTH_31"/>
    <property type="match status" value="1"/>
</dbReference>
<gene>
    <name evidence="3" type="ORF">AF335_28460</name>
    <name evidence="2" type="ORF">FHS36_002975</name>
</gene>
<reference evidence="4" key="1">
    <citation type="submission" date="2015-07" db="EMBL/GenBank/DDBJ databases">
        <authorList>
            <person name="Graham D.E."/>
            <person name="Giannone R.J."/>
            <person name="Gulvik C.A."/>
            <person name="Hettich R.L."/>
            <person name="Klingeman D.M."/>
            <person name="Mahan K.M."/>
            <person name="Parry R.J."/>
            <person name="Spain J.C."/>
        </authorList>
    </citation>
    <scope>NUCLEOTIDE SEQUENCE [LARGE SCALE GENOMIC DNA]</scope>
    <source>
        <strain evidence="4">ATCC 27428</strain>
    </source>
</reference>
<accession>A0A2N8NPM9</accession>
<keyword evidence="4" id="KW-1185">Reference proteome</keyword>
<evidence type="ECO:0000259" key="1">
    <source>
        <dbReference type="PROSITE" id="PS50943"/>
    </source>
</evidence>
<dbReference type="PROSITE" id="PS50943">
    <property type="entry name" value="HTH_CROC1"/>
    <property type="match status" value="1"/>
</dbReference>
<dbReference type="Proteomes" id="UP000235945">
    <property type="component" value="Unassembled WGS sequence"/>
</dbReference>
<dbReference type="CDD" id="cd00093">
    <property type="entry name" value="HTH_XRE"/>
    <property type="match status" value="1"/>
</dbReference>
<proteinExistence type="predicted"/>
<reference evidence="2 5" key="3">
    <citation type="submission" date="2020-08" db="EMBL/GenBank/DDBJ databases">
        <title>Genomic Encyclopedia of Type Strains, Phase III (KMG-III): the genomes of soil and plant-associated and newly described type strains.</title>
        <authorList>
            <person name="Whitman W."/>
        </authorList>
    </citation>
    <scope>NUCLEOTIDE SEQUENCE [LARGE SCALE GENOMIC DNA]</scope>
    <source>
        <strain evidence="2 5">CECT 3259</strain>
    </source>
</reference>
<name>A0A2N8NPM9_STREU</name>
<feature type="domain" description="HTH cro/C1-type" evidence="1">
    <location>
        <begin position="17"/>
        <end position="70"/>
    </location>
</feature>
<dbReference type="EMBL" id="JACHJF010000008">
    <property type="protein sequence ID" value="MBB5119542.1"/>
    <property type="molecule type" value="Genomic_DNA"/>
</dbReference>
<dbReference type="EMBL" id="LGUI01000011">
    <property type="protein sequence ID" value="PNE30714.1"/>
    <property type="molecule type" value="Genomic_DNA"/>
</dbReference>
<dbReference type="RefSeq" id="WP_102921379.1">
    <property type="nucleotide sequence ID" value="NZ_JACHJF010000008.1"/>
</dbReference>